<organism evidence="1">
    <name type="scientific">Culex pipiens</name>
    <name type="common">House mosquito</name>
    <dbReference type="NCBI Taxonomy" id="7175"/>
    <lineage>
        <taxon>Eukaryota</taxon>
        <taxon>Metazoa</taxon>
        <taxon>Ecdysozoa</taxon>
        <taxon>Arthropoda</taxon>
        <taxon>Hexapoda</taxon>
        <taxon>Insecta</taxon>
        <taxon>Pterygota</taxon>
        <taxon>Neoptera</taxon>
        <taxon>Endopterygota</taxon>
        <taxon>Diptera</taxon>
        <taxon>Nematocera</taxon>
        <taxon>Culicoidea</taxon>
        <taxon>Culicidae</taxon>
        <taxon>Culicinae</taxon>
        <taxon>Culicini</taxon>
        <taxon>Culex</taxon>
        <taxon>Culex</taxon>
    </lineage>
</organism>
<accession>A0A8D8K157</accession>
<reference evidence="1" key="1">
    <citation type="submission" date="2021-05" db="EMBL/GenBank/DDBJ databases">
        <authorList>
            <person name="Alioto T."/>
            <person name="Alioto T."/>
            <person name="Gomez Garrido J."/>
        </authorList>
    </citation>
    <scope>NUCLEOTIDE SEQUENCE</scope>
</reference>
<proteinExistence type="predicted"/>
<name>A0A8D8K157_CULPI</name>
<dbReference type="EMBL" id="HBUE01201314">
    <property type="protein sequence ID" value="CAG6529945.1"/>
    <property type="molecule type" value="Transcribed_RNA"/>
</dbReference>
<protein>
    <submittedName>
        <fullName evidence="1">(northern house mosquito) hypothetical protein</fullName>
    </submittedName>
</protein>
<dbReference type="EMBL" id="HBUE01307479">
    <property type="protein sequence ID" value="CAG6581743.1"/>
    <property type="molecule type" value="Transcribed_RNA"/>
</dbReference>
<dbReference type="AlphaFoldDB" id="A0A8D8K157"/>
<evidence type="ECO:0000313" key="1">
    <source>
        <dbReference type="EMBL" id="CAG6581743.1"/>
    </source>
</evidence>
<sequence length="116" mass="13262">MSTSIVLPHTTHNLRSTRTPQKVAAGDFTTDSDDCSQTNADCLGAIVLWSTQPYAAIPESENDSLRAKLAKHEITSRNRRKRHEILRKKNAVRAKTKERELRCVLLDRLTSWFWLS</sequence>